<evidence type="ECO:0000313" key="4">
    <source>
        <dbReference type="WBParaSite" id="TTAC_0000355001-mRNA-1"/>
    </source>
</evidence>
<dbReference type="EMBL" id="UYWX01002602">
    <property type="protein sequence ID" value="VDM22825.1"/>
    <property type="molecule type" value="Genomic_DNA"/>
</dbReference>
<dbReference type="Proteomes" id="UP000274429">
    <property type="component" value="Unassembled WGS sequence"/>
</dbReference>
<dbReference type="WBParaSite" id="TTAC_0000355001-mRNA-1">
    <property type="protein sequence ID" value="TTAC_0000355001-mRNA-1"/>
    <property type="gene ID" value="TTAC_0000355001"/>
</dbReference>
<evidence type="ECO:0000313" key="2">
    <source>
        <dbReference type="EMBL" id="VDM22825.1"/>
    </source>
</evidence>
<feature type="region of interest" description="Disordered" evidence="1">
    <location>
        <begin position="195"/>
        <end position="224"/>
    </location>
</feature>
<reference evidence="4" key="1">
    <citation type="submission" date="2017-02" db="UniProtKB">
        <authorList>
            <consortium name="WormBaseParasite"/>
        </authorList>
    </citation>
    <scope>IDENTIFICATION</scope>
</reference>
<dbReference type="STRING" id="6205.A0A0R3WS10"/>
<proteinExistence type="predicted"/>
<accession>A0A0R3WS10</accession>
<organism evidence="4">
    <name type="scientific">Hydatigena taeniaeformis</name>
    <name type="common">Feline tapeworm</name>
    <name type="synonym">Taenia taeniaeformis</name>
    <dbReference type="NCBI Taxonomy" id="6205"/>
    <lineage>
        <taxon>Eukaryota</taxon>
        <taxon>Metazoa</taxon>
        <taxon>Spiralia</taxon>
        <taxon>Lophotrochozoa</taxon>
        <taxon>Platyhelminthes</taxon>
        <taxon>Cestoda</taxon>
        <taxon>Eucestoda</taxon>
        <taxon>Cyclophyllidea</taxon>
        <taxon>Taeniidae</taxon>
        <taxon>Hydatigera</taxon>
    </lineage>
</organism>
<gene>
    <name evidence="2" type="ORF">TTAC_LOCUS3535</name>
</gene>
<evidence type="ECO:0000256" key="1">
    <source>
        <dbReference type="SAM" id="MobiDB-lite"/>
    </source>
</evidence>
<reference evidence="2 3" key="2">
    <citation type="submission" date="2018-11" db="EMBL/GenBank/DDBJ databases">
        <authorList>
            <consortium name="Pathogen Informatics"/>
        </authorList>
    </citation>
    <scope>NUCLEOTIDE SEQUENCE [LARGE SCALE GENOMIC DNA]</scope>
</reference>
<protein>
    <submittedName>
        <fullName evidence="4">TPR_REGION domain-containing protein</fullName>
    </submittedName>
</protein>
<dbReference type="AlphaFoldDB" id="A0A0R3WS10"/>
<evidence type="ECO:0000313" key="3">
    <source>
        <dbReference type="Proteomes" id="UP000274429"/>
    </source>
</evidence>
<name>A0A0R3WS10_HYDTA</name>
<feature type="compositionally biased region" description="Basic residues" evidence="1">
    <location>
        <begin position="214"/>
        <end position="224"/>
    </location>
</feature>
<dbReference type="OrthoDB" id="20729at2759"/>
<keyword evidence="3" id="KW-1185">Reference proteome</keyword>
<sequence length="570" mass="62655">MLVNLSNRLLIYLLIRSDNSFFAVYDASLNSSRVHPLTAHILPQTIFAFWSVVYRRELRALRLCGDLTATKNSPLHSRQGLHLVVACVSFKFVSRQELALREISTAIDSLSSSSASFDPTDWITEAVACGLIQEFDDSDFGIPRILKEAEDSEWITRQAIGIETLPPGLLKQLEMMDAEEEQEGIDYEVATAPLSPHGSRKRRLLSDQGVGRMSSKRPRRDQKMRTSKYLSPTWVIIANCLLEHGMYKEVNALEGLIAKFADTVTNGNFNAHAFMRRWLWLRWLGMKSCLEDLLNPIFITGGGAPSVSVEGLKDLSVCIHSLRALADIAEKAMSAVDCNGDSGETVSNKAKLKVIQMLAEYTHSVSLLLRLGLLPQASDCAYRLRASSEALLSPYDPTELSNFLAKLQSAHGQTTIPPTPPSITHCIMNYLRQLLSAVELDEEAAAAVESEVTTVYPPRHLQSVCALWQCPGPTPQLPTIRLALLTFLLFDSVAVNALHGGKVNENEKKSSDGTECPEVNGARRVRLATQTSKGAGTSSFGPIAQAVKLVSLVSGIHFQALLFSFTSKLS</sequence>